<feature type="domain" description="CAAX prenyl protease 2/Lysostaphin resistance protein A-like" evidence="2">
    <location>
        <begin position="112"/>
        <end position="205"/>
    </location>
</feature>
<keyword evidence="1" id="KW-0472">Membrane</keyword>
<dbReference type="AlphaFoldDB" id="A0A2T0MJX4"/>
<dbReference type="Proteomes" id="UP000237640">
    <property type="component" value="Unassembled WGS sequence"/>
</dbReference>
<evidence type="ECO:0000259" key="2">
    <source>
        <dbReference type="Pfam" id="PF02517"/>
    </source>
</evidence>
<dbReference type="InterPro" id="IPR003675">
    <property type="entry name" value="Rce1/LyrA-like_dom"/>
</dbReference>
<keyword evidence="1" id="KW-1133">Transmembrane helix</keyword>
<gene>
    <name evidence="3" type="ORF">CLV81_1819</name>
</gene>
<feature type="transmembrane region" description="Helical" evidence="1">
    <location>
        <begin position="12"/>
        <end position="41"/>
    </location>
</feature>
<accession>A0A2T0MJX4</accession>
<organism evidence="3 4">
    <name type="scientific">Flagellimonas meridianipacifica</name>
    <dbReference type="NCBI Taxonomy" id="1080225"/>
    <lineage>
        <taxon>Bacteria</taxon>
        <taxon>Pseudomonadati</taxon>
        <taxon>Bacteroidota</taxon>
        <taxon>Flavobacteriia</taxon>
        <taxon>Flavobacteriales</taxon>
        <taxon>Flavobacteriaceae</taxon>
        <taxon>Flagellimonas</taxon>
    </lineage>
</organism>
<keyword evidence="4" id="KW-1185">Reference proteome</keyword>
<dbReference type="GO" id="GO:0080120">
    <property type="term" value="P:CAAX-box protein maturation"/>
    <property type="evidence" value="ECO:0007669"/>
    <property type="project" value="UniProtKB-ARBA"/>
</dbReference>
<reference evidence="3 4" key="1">
    <citation type="submission" date="2018-03" db="EMBL/GenBank/DDBJ databases">
        <title>Genomic Encyclopedia of Archaeal and Bacterial Type Strains, Phase II (KMG-II): from individual species to whole genera.</title>
        <authorList>
            <person name="Goeker M."/>
        </authorList>
    </citation>
    <scope>NUCLEOTIDE SEQUENCE [LARGE SCALE GENOMIC DNA]</scope>
    <source>
        <strain evidence="3 4">DSM 25027</strain>
    </source>
</reference>
<comment type="caution">
    <text evidence="3">The sequence shown here is derived from an EMBL/GenBank/DDBJ whole genome shotgun (WGS) entry which is preliminary data.</text>
</comment>
<feature type="transmembrane region" description="Helical" evidence="1">
    <location>
        <begin position="146"/>
        <end position="163"/>
    </location>
</feature>
<dbReference type="GO" id="GO:0004175">
    <property type="term" value="F:endopeptidase activity"/>
    <property type="evidence" value="ECO:0007669"/>
    <property type="project" value="UniProtKB-ARBA"/>
</dbReference>
<evidence type="ECO:0000313" key="4">
    <source>
        <dbReference type="Proteomes" id="UP000237640"/>
    </source>
</evidence>
<name>A0A2T0MJX4_9FLAO</name>
<feature type="transmembrane region" description="Helical" evidence="1">
    <location>
        <begin position="169"/>
        <end position="186"/>
    </location>
</feature>
<dbReference type="EMBL" id="PVYX01000001">
    <property type="protein sequence ID" value="PRX57806.1"/>
    <property type="molecule type" value="Genomic_DNA"/>
</dbReference>
<proteinExistence type="predicted"/>
<feature type="transmembrane region" description="Helical" evidence="1">
    <location>
        <begin position="108"/>
        <end position="125"/>
    </location>
</feature>
<protein>
    <recommendedName>
        <fullName evidence="2">CAAX prenyl protease 2/Lysostaphin resistance protein A-like domain-containing protein</fullName>
    </recommendedName>
</protein>
<feature type="transmembrane region" description="Helical" evidence="1">
    <location>
        <begin position="193"/>
        <end position="215"/>
    </location>
</feature>
<sequence>MKTNVLKSTLTPIVALLLCVALYFLGYFQVLFAALIVIAASGIEYGRGLFTSLGFQRHRLKALNLLVVAPLVAGVMFALYLYVLIPGITYLTGQPIDFSAFKVYEGKLPAILGLFVYIWASAAFGEEILFRGYLMRQFIKFFGDSRIALILNIILLSAVFGWIHAYQGITGQIITGIIGTTMATIFHFRKYDLWFCIAIHGFFDTIALVFMYYGIQ</sequence>
<keyword evidence="1" id="KW-0812">Transmembrane</keyword>
<dbReference type="Pfam" id="PF02517">
    <property type="entry name" value="Rce1-like"/>
    <property type="match status" value="1"/>
</dbReference>
<evidence type="ECO:0000313" key="3">
    <source>
        <dbReference type="EMBL" id="PRX57806.1"/>
    </source>
</evidence>
<feature type="transmembrane region" description="Helical" evidence="1">
    <location>
        <begin position="62"/>
        <end position="88"/>
    </location>
</feature>
<evidence type="ECO:0000256" key="1">
    <source>
        <dbReference type="SAM" id="Phobius"/>
    </source>
</evidence>